<feature type="compositionally biased region" description="Low complexity" evidence="1">
    <location>
        <begin position="53"/>
        <end position="76"/>
    </location>
</feature>
<protein>
    <recommendedName>
        <fullName evidence="4">Protein kinase domain-containing protein</fullName>
    </recommendedName>
</protein>
<name>A0A4Q1BB18_TREME</name>
<sequence length="298" mass="32715">MITTTTNKDVIAQLVKAPRIEFTFATPALRTRFGMRQATFDRLSSPCQPVPQSSLPASSSHGSSISTSSFGTDTSSASSSGFLTSLSATTSMSSIGTGENGQDPQSSHTHTLYIELLKCLHQGKTYNLSIACFQGVKLFVKVAPMYGEEGDRARNEWSIYDAALGDLEGQLHGVPRLFGVFGGHKIGDNKYLALLFLMEFRGHPFDSRSLTHYSSLSPILPEHVKDDVIRLTNLIHDRRILYGQDGNGFSYVSSPEDGSSALVDFTESQLVSEDDMDGEWSILMENRQTKIYLGRLKP</sequence>
<evidence type="ECO:0008006" key="4">
    <source>
        <dbReference type="Google" id="ProtNLM"/>
    </source>
</evidence>
<dbReference type="AlphaFoldDB" id="A0A4Q1BB18"/>
<evidence type="ECO:0000313" key="3">
    <source>
        <dbReference type="Proteomes" id="UP000289152"/>
    </source>
</evidence>
<dbReference type="VEuPathDB" id="FungiDB:TREMEDRAFT_72440"/>
<evidence type="ECO:0000313" key="2">
    <source>
        <dbReference type="EMBL" id="RXK35988.1"/>
    </source>
</evidence>
<dbReference type="Proteomes" id="UP000289152">
    <property type="component" value="Unassembled WGS sequence"/>
</dbReference>
<dbReference type="InParanoid" id="A0A4Q1BB18"/>
<reference evidence="2 3" key="1">
    <citation type="submission" date="2016-06" db="EMBL/GenBank/DDBJ databases">
        <title>Evolution of pathogenesis and genome organization in the Tremellales.</title>
        <authorList>
            <person name="Cuomo C."/>
            <person name="Litvintseva A."/>
            <person name="Heitman J."/>
            <person name="Chen Y."/>
            <person name="Sun S."/>
            <person name="Springer D."/>
            <person name="Dromer F."/>
            <person name="Young S."/>
            <person name="Zeng Q."/>
            <person name="Chapman S."/>
            <person name="Gujja S."/>
            <person name="Saif S."/>
            <person name="Birren B."/>
        </authorList>
    </citation>
    <scope>NUCLEOTIDE SEQUENCE [LARGE SCALE GENOMIC DNA]</scope>
    <source>
        <strain evidence="2 3">ATCC 28783</strain>
    </source>
</reference>
<keyword evidence="3" id="KW-1185">Reference proteome</keyword>
<gene>
    <name evidence="2" type="ORF">M231_06757</name>
</gene>
<evidence type="ECO:0000256" key="1">
    <source>
        <dbReference type="SAM" id="MobiDB-lite"/>
    </source>
</evidence>
<feature type="region of interest" description="Disordered" evidence="1">
    <location>
        <begin position="44"/>
        <end position="76"/>
    </location>
</feature>
<organism evidence="2 3">
    <name type="scientific">Tremella mesenterica</name>
    <name type="common">Jelly fungus</name>
    <dbReference type="NCBI Taxonomy" id="5217"/>
    <lineage>
        <taxon>Eukaryota</taxon>
        <taxon>Fungi</taxon>
        <taxon>Dikarya</taxon>
        <taxon>Basidiomycota</taxon>
        <taxon>Agaricomycotina</taxon>
        <taxon>Tremellomycetes</taxon>
        <taxon>Tremellales</taxon>
        <taxon>Tremellaceae</taxon>
        <taxon>Tremella</taxon>
    </lineage>
</organism>
<dbReference type="EMBL" id="SDIL01000113">
    <property type="protein sequence ID" value="RXK35988.1"/>
    <property type="molecule type" value="Genomic_DNA"/>
</dbReference>
<comment type="caution">
    <text evidence="2">The sequence shown here is derived from an EMBL/GenBank/DDBJ whole genome shotgun (WGS) entry which is preliminary data.</text>
</comment>
<proteinExistence type="predicted"/>
<accession>A0A4Q1BB18</accession>